<keyword evidence="5" id="KW-0862">Zinc</keyword>
<dbReference type="Proteomes" id="UP001187192">
    <property type="component" value="Unassembled WGS sequence"/>
</dbReference>
<keyword evidence="9" id="KW-1185">Reference proteome</keyword>
<dbReference type="InterPro" id="IPR001841">
    <property type="entry name" value="Znf_RING"/>
</dbReference>
<evidence type="ECO:0000256" key="4">
    <source>
        <dbReference type="ARBA" id="ARBA00022771"/>
    </source>
</evidence>
<dbReference type="AlphaFoldDB" id="A0AA88CVZ8"/>
<evidence type="ECO:0000256" key="3">
    <source>
        <dbReference type="ARBA" id="ARBA00022723"/>
    </source>
</evidence>
<proteinExistence type="predicted"/>
<dbReference type="Pfam" id="PF13639">
    <property type="entry name" value="zf-RING_2"/>
    <property type="match status" value="1"/>
</dbReference>
<evidence type="ECO:0000256" key="2">
    <source>
        <dbReference type="ARBA" id="ARBA00012483"/>
    </source>
</evidence>
<dbReference type="PROSITE" id="PS50089">
    <property type="entry name" value="ZF_RING_2"/>
    <property type="match status" value="1"/>
</dbReference>
<organism evidence="8 9">
    <name type="scientific">Ficus carica</name>
    <name type="common">Common fig</name>
    <dbReference type="NCBI Taxonomy" id="3494"/>
    <lineage>
        <taxon>Eukaryota</taxon>
        <taxon>Viridiplantae</taxon>
        <taxon>Streptophyta</taxon>
        <taxon>Embryophyta</taxon>
        <taxon>Tracheophyta</taxon>
        <taxon>Spermatophyta</taxon>
        <taxon>Magnoliopsida</taxon>
        <taxon>eudicotyledons</taxon>
        <taxon>Gunneridae</taxon>
        <taxon>Pentapetalae</taxon>
        <taxon>rosids</taxon>
        <taxon>fabids</taxon>
        <taxon>Rosales</taxon>
        <taxon>Moraceae</taxon>
        <taxon>Ficeae</taxon>
        <taxon>Ficus</taxon>
    </lineage>
</organism>
<dbReference type="SMART" id="SM00184">
    <property type="entry name" value="RING"/>
    <property type="match status" value="1"/>
</dbReference>
<dbReference type="GO" id="GO:0008270">
    <property type="term" value="F:zinc ion binding"/>
    <property type="evidence" value="ECO:0007669"/>
    <property type="project" value="UniProtKB-KW"/>
</dbReference>
<dbReference type="GO" id="GO:0016567">
    <property type="term" value="P:protein ubiquitination"/>
    <property type="evidence" value="ECO:0007669"/>
    <property type="project" value="TreeGrafter"/>
</dbReference>
<evidence type="ECO:0000256" key="1">
    <source>
        <dbReference type="ARBA" id="ARBA00000900"/>
    </source>
</evidence>
<evidence type="ECO:0000256" key="6">
    <source>
        <dbReference type="PROSITE-ProRule" id="PRU00175"/>
    </source>
</evidence>
<dbReference type="CDD" id="cd16454">
    <property type="entry name" value="RING-H2_PA-TM-RING"/>
    <property type="match status" value="1"/>
</dbReference>
<dbReference type="GO" id="GO:0061630">
    <property type="term" value="F:ubiquitin protein ligase activity"/>
    <property type="evidence" value="ECO:0007669"/>
    <property type="project" value="UniProtKB-EC"/>
</dbReference>
<dbReference type="PANTHER" id="PTHR15710">
    <property type="entry name" value="E3 UBIQUITIN-PROTEIN LIGASE PRAJA"/>
    <property type="match status" value="1"/>
</dbReference>
<sequence>MVDGNLEFDDVLDDGDGDNDDFYLLPYHVDELLNGDDHPMDGYSSDDEERYLNSLVDSAATERNIYITSMKTNLPDDPSLSSTVFHLVFCIIHRTRSDSSDSATEAQILCTCRAFEYPFRRFTSARQAKAVVTTIFFDNGIFPYSFDNRVLWKELITADEYSSAVERVPLHGLIDVVTRISEAAVRVVSEASAFGRKVVEMVITIDKRTVVPNQEFERILIPGNVQISAIWDHDDPEMYLAIRSDFFSQSTSGRVGDIDFEDVFFIDDQFLEDDDDQHVMNRVIEQSILESTAAFESVPAAKSVVEALEKFKYEGSSEDEDESKLMTCVICMEEVIIGSQLTRMPCFHLFHEDCISPWLLEHHICPLCRFKFPSE</sequence>
<dbReference type="Gene3D" id="3.30.40.10">
    <property type="entry name" value="Zinc/RING finger domain, C3HC4 (zinc finger)"/>
    <property type="match status" value="1"/>
</dbReference>
<evidence type="ECO:0000313" key="9">
    <source>
        <dbReference type="Proteomes" id="UP001187192"/>
    </source>
</evidence>
<dbReference type="SUPFAM" id="SSF57850">
    <property type="entry name" value="RING/U-box"/>
    <property type="match status" value="1"/>
</dbReference>
<protein>
    <recommendedName>
        <fullName evidence="2">RING-type E3 ubiquitin transferase</fullName>
        <ecNumber evidence="2">2.3.2.27</ecNumber>
    </recommendedName>
</protein>
<keyword evidence="3" id="KW-0479">Metal-binding</keyword>
<dbReference type="EC" id="2.3.2.27" evidence="2"/>
<dbReference type="InterPro" id="IPR013083">
    <property type="entry name" value="Znf_RING/FYVE/PHD"/>
</dbReference>
<evidence type="ECO:0000313" key="8">
    <source>
        <dbReference type="EMBL" id="GMN32546.1"/>
    </source>
</evidence>
<comment type="catalytic activity">
    <reaction evidence="1">
        <text>S-ubiquitinyl-[E2 ubiquitin-conjugating enzyme]-L-cysteine + [acceptor protein]-L-lysine = [E2 ubiquitin-conjugating enzyme]-L-cysteine + N(6)-ubiquitinyl-[acceptor protein]-L-lysine.</text>
        <dbReference type="EC" id="2.3.2.27"/>
    </reaction>
</comment>
<keyword evidence="4 6" id="KW-0863">Zinc-finger</keyword>
<gene>
    <name evidence="8" type="ORF">TIFTF001_003711</name>
</gene>
<comment type="caution">
    <text evidence="8">The sequence shown here is derived from an EMBL/GenBank/DDBJ whole genome shotgun (WGS) entry which is preliminary data.</text>
</comment>
<feature type="domain" description="RING-type" evidence="7">
    <location>
        <begin position="328"/>
        <end position="369"/>
    </location>
</feature>
<name>A0AA88CVZ8_FICCA</name>
<dbReference type="PANTHER" id="PTHR15710:SF243">
    <property type="entry name" value="E3 UBIQUITIN-PROTEIN LIGASE PRAJA-2 ISOFORM X1"/>
    <property type="match status" value="1"/>
</dbReference>
<accession>A0AA88CVZ8</accession>
<dbReference type="EMBL" id="BTGU01000003">
    <property type="protein sequence ID" value="GMN32546.1"/>
    <property type="molecule type" value="Genomic_DNA"/>
</dbReference>
<dbReference type="GO" id="GO:0005737">
    <property type="term" value="C:cytoplasm"/>
    <property type="evidence" value="ECO:0007669"/>
    <property type="project" value="TreeGrafter"/>
</dbReference>
<evidence type="ECO:0000259" key="7">
    <source>
        <dbReference type="PROSITE" id="PS50089"/>
    </source>
</evidence>
<evidence type="ECO:0000256" key="5">
    <source>
        <dbReference type="ARBA" id="ARBA00022833"/>
    </source>
</evidence>
<reference evidence="8" key="1">
    <citation type="submission" date="2023-07" db="EMBL/GenBank/DDBJ databases">
        <title>draft genome sequence of fig (Ficus carica).</title>
        <authorList>
            <person name="Takahashi T."/>
            <person name="Nishimura K."/>
        </authorList>
    </citation>
    <scope>NUCLEOTIDE SEQUENCE</scope>
</reference>